<keyword evidence="12" id="KW-1185">Reference proteome</keyword>
<dbReference type="GO" id="GO:0015627">
    <property type="term" value="C:type II protein secretion system complex"/>
    <property type="evidence" value="ECO:0007669"/>
    <property type="project" value="InterPro"/>
</dbReference>
<dbReference type="EMBL" id="LT907988">
    <property type="protein sequence ID" value="SOE49398.1"/>
    <property type="molecule type" value="Genomic_DNA"/>
</dbReference>
<proteinExistence type="inferred from homology"/>
<feature type="transmembrane region" description="Helical" evidence="8">
    <location>
        <begin position="167"/>
        <end position="190"/>
    </location>
</feature>
<dbReference type="GO" id="GO:0015628">
    <property type="term" value="P:protein secretion by the type II secretion system"/>
    <property type="evidence" value="ECO:0007669"/>
    <property type="project" value="InterPro"/>
</dbReference>
<evidence type="ECO:0000256" key="4">
    <source>
        <dbReference type="ARBA" id="ARBA00022519"/>
    </source>
</evidence>
<feature type="transmembrane region" description="Helical" evidence="8">
    <location>
        <begin position="374"/>
        <end position="395"/>
    </location>
</feature>
<evidence type="ECO:0000256" key="7">
    <source>
        <dbReference type="ARBA" id="ARBA00023136"/>
    </source>
</evidence>
<keyword evidence="6 8" id="KW-1133">Transmembrane helix</keyword>
<evidence type="ECO:0000256" key="2">
    <source>
        <dbReference type="ARBA" id="ARBA00005745"/>
    </source>
</evidence>
<sequence>MPSFHYEAVDAAGKRERGLVDADSDRGARGVLRGRGLVPLSVKEAGRTRAGVQGRFGPTLSDADLGWLTRQLSGLLAAGLSLDAALSATLDQSEKRHVAHALAAVRADVRAGHRLQDALGARPRDFPEIYRALVAAGEESGDLARVMEKLADYIEERNALRGKVMTAFIYPAIVAVVSVCIVFFLLGYVVPQVVGAFAHTKQQLPLLTRMMMGASSLVRDWGVIAAVALALAVTLWRLRLRAPAARLAWHAKLLKLPVFGRFELGVNAARFASTLAILGGSGVSLLRALDAARDTLTNVRLRAAVTDATSRVREGAALAASLQTQQVFPPLLVHLIASGERTGDMPPMLERAAGTLSRDLERRAMAMTAMLEPLMILIMGGVVLVIVLAVMMPIIEMNQMIK</sequence>
<feature type="transmembrane region" description="Helical" evidence="8">
    <location>
        <begin position="210"/>
        <end position="236"/>
    </location>
</feature>
<name>A0A1C3K5G9_9BURK</name>
<keyword evidence="7 8" id="KW-0472">Membrane</keyword>
<reference evidence="10 12" key="1">
    <citation type="submission" date="2016-06" db="EMBL/GenBank/DDBJ databases">
        <authorList>
            <person name="Kjaerup R.B."/>
            <person name="Dalgaard T.S."/>
            <person name="Juul-Madsen H.R."/>
        </authorList>
    </citation>
    <scope>NUCLEOTIDE SEQUENCE [LARGE SCALE GENOMIC DNA]</scope>
    <source>
        <strain evidence="10">Orrdi1</strain>
    </source>
</reference>
<protein>
    <submittedName>
        <fullName evidence="10">General secretion pathway protein F</fullName>
    </submittedName>
</protein>
<dbReference type="FunFam" id="1.20.81.30:FF:000001">
    <property type="entry name" value="Type II secretion system protein F"/>
    <property type="match status" value="2"/>
</dbReference>
<organism evidence="10 12">
    <name type="scientific">Orrella dioscoreae</name>
    <dbReference type="NCBI Taxonomy" id="1851544"/>
    <lineage>
        <taxon>Bacteria</taxon>
        <taxon>Pseudomonadati</taxon>
        <taxon>Pseudomonadota</taxon>
        <taxon>Betaproteobacteria</taxon>
        <taxon>Burkholderiales</taxon>
        <taxon>Alcaligenaceae</taxon>
        <taxon>Orrella</taxon>
    </lineage>
</organism>
<dbReference type="PANTHER" id="PTHR30012">
    <property type="entry name" value="GENERAL SECRETION PATHWAY PROTEIN"/>
    <property type="match status" value="1"/>
</dbReference>
<dbReference type="RefSeq" id="WP_067756901.1">
    <property type="nucleotide sequence ID" value="NZ_LT907988.1"/>
</dbReference>
<dbReference type="Proteomes" id="UP000078558">
    <property type="component" value="Chromosome I"/>
</dbReference>
<evidence type="ECO:0000313" key="10">
    <source>
        <dbReference type="EMBL" id="SBT26678.1"/>
    </source>
</evidence>
<evidence type="ECO:0000313" key="11">
    <source>
        <dbReference type="EMBL" id="SOE49398.1"/>
    </source>
</evidence>
<dbReference type="PANTHER" id="PTHR30012:SF0">
    <property type="entry name" value="TYPE II SECRETION SYSTEM PROTEIN F-RELATED"/>
    <property type="match status" value="1"/>
</dbReference>
<evidence type="ECO:0000256" key="8">
    <source>
        <dbReference type="SAM" id="Phobius"/>
    </source>
</evidence>
<dbReference type="InterPro" id="IPR042094">
    <property type="entry name" value="T2SS_GspF_sf"/>
</dbReference>
<dbReference type="PRINTS" id="PR00812">
    <property type="entry name" value="BCTERIALGSPF"/>
</dbReference>
<keyword evidence="4" id="KW-0997">Cell inner membrane</keyword>
<feature type="domain" description="Type II secretion system protein GspF" evidence="9">
    <location>
        <begin position="271"/>
        <end position="393"/>
    </location>
</feature>
<reference evidence="11 12" key="2">
    <citation type="submission" date="2017-08" db="EMBL/GenBank/DDBJ databases">
        <authorList>
            <person name="de Groot N.N."/>
        </authorList>
    </citation>
    <scope>NUCLEOTIDE SEQUENCE [LARGE SCALE GENOMIC DNA]</scope>
    <source>
        <strain evidence="11">Orrdi1</strain>
    </source>
</reference>
<dbReference type="KEGG" id="odi:ODI_R2048"/>
<evidence type="ECO:0000256" key="1">
    <source>
        <dbReference type="ARBA" id="ARBA00004429"/>
    </source>
</evidence>
<dbReference type="STRING" id="1851544.ODI_01969"/>
<gene>
    <name evidence="10" type="ORF">ODI_01969</name>
    <name evidence="11" type="ORF">ODI_R2048</name>
</gene>
<evidence type="ECO:0000256" key="6">
    <source>
        <dbReference type="ARBA" id="ARBA00022989"/>
    </source>
</evidence>
<keyword evidence="5 8" id="KW-0812">Transmembrane</keyword>
<dbReference type="InterPro" id="IPR003004">
    <property type="entry name" value="GspF/PilC"/>
</dbReference>
<dbReference type="InterPro" id="IPR018076">
    <property type="entry name" value="T2SS_GspF_dom"/>
</dbReference>
<evidence type="ECO:0000256" key="3">
    <source>
        <dbReference type="ARBA" id="ARBA00022475"/>
    </source>
</evidence>
<dbReference type="NCBIfam" id="TIGR02120">
    <property type="entry name" value="GspF"/>
    <property type="match status" value="1"/>
</dbReference>
<dbReference type="GO" id="GO:0005886">
    <property type="term" value="C:plasma membrane"/>
    <property type="evidence" value="ECO:0007669"/>
    <property type="project" value="UniProtKB-SubCell"/>
</dbReference>
<dbReference type="AlphaFoldDB" id="A0A1C3K5G9"/>
<dbReference type="InterPro" id="IPR011850">
    <property type="entry name" value="T2SS_GspF"/>
</dbReference>
<comment type="subcellular location">
    <subcellularLocation>
        <location evidence="1">Cell inner membrane</location>
        <topology evidence="1">Multi-pass membrane protein</topology>
    </subcellularLocation>
</comment>
<keyword evidence="3" id="KW-1003">Cell membrane</keyword>
<feature type="domain" description="Type II secretion system protein GspF" evidence="9">
    <location>
        <begin position="69"/>
        <end position="191"/>
    </location>
</feature>
<evidence type="ECO:0000313" key="12">
    <source>
        <dbReference type="Proteomes" id="UP000078558"/>
    </source>
</evidence>
<dbReference type="Pfam" id="PF00482">
    <property type="entry name" value="T2SSF"/>
    <property type="match status" value="2"/>
</dbReference>
<dbReference type="OrthoDB" id="9805682at2"/>
<comment type="similarity">
    <text evidence="2">Belongs to the GSP F family.</text>
</comment>
<dbReference type="EMBL" id="FLRC01000038">
    <property type="protein sequence ID" value="SBT26678.1"/>
    <property type="molecule type" value="Genomic_DNA"/>
</dbReference>
<evidence type="ECO:0000256" key="5">
    <source>
        <dbReference type="ARBA" id="ARBA00022692"/>
    </source>
</evidence>
<accession>A0A1C3K5G9</accession>
<evidence type="ECO:0000259" key="9">
    <source>
        <dbReference type="Pfam" id="PF00482"/>
    </source>
</evidence>
<dbReference type="Gene3D" id="1.20.81.30">
    <property type="entry name" value="Type II secretion system (T2SS), domain F"/>
    <property type="match status" value="2"/>
</dbReference>